<comment type="similarity">
    <text evidence="1">Belongs to the FAM133 family.</text>
</comment>
<keyword evidence="4" id="KW-1185">Reference proteome</keyword>
<name>A0AAV0UGI5_HYABA</name>
<feature type="region of interest" description="Disordered" evidence="2">
    <location>
        <begin position="104"/>
        <end position="185"/>
    </location>
</feature>
<organism evidence="3 4">
    <name type="scientific">Hyaloperonospora brassicae</name>
    <name type="common">Brassica downy mildew</name>
    <name type="synonym">Peronospora brassicae</name>
    <dbReference type="NCBI Taxonomy" id="162125"/>
    <lineage>
        <taxon>Eukaryota</taxon>
        <taxon>Sar</taxon>
        <taxon>Stramenopiles</taxon>
        <taxon>Oomycota</taxon>
        <taxon>Peronosporomycetes</taxon>
        <taxon>Peronosporales</taxon>
        <taxon>Peronosporaceae</taxon>
        <taxon>Hyaloperonospora</taxon>
    </lineage>
</organism>
<dbReference type="Proteomes" id="UP001162031">
    <property type="component" value="Unassembled WGS sequence"/>
</dbReference>
<dbReference type="AlphaFoldDB" id="A0AAV0UGI5"/>
<evidence type="ECO:0000256" key="1">
    <source>
        <dbReference type="ARBA" id="ARBA00009569"/>
    </source>
</evidence>
<feature type="compositionally biased region" description="Basic and acidic residues" evidence="2">
    <location>
        <begin position="129"/>
        <end position="144"/>
    </location>
</feature>
<evidence type="ECO:0000256" key="2">
    <source>
        <dbReference type="SAM" id="MobiDB-lite"/>
    </source>
</evidence>
<protein>
    <submittedName>
        <fullName evidence="3">Uncharacterized protein</fullName>
    </submittedName>
</protein>
<dbReference type="PANTHER" id="PTHR31911:SF1">
    <property type="entry name" value="FAMILY WITH SEQUENCE SIMILARITY 133 MEMBER B-RELATED"/>
    <property type="match status" value="1"/>
</dbReference>
<evidence type="ECO:0000313" key="4">
    <source>
        <dbReference type="Proteomes" id="UP001162031"/>
    </source>
</evidence>
<dbReference type="InterPro" id="IPR026766">
    <property type="entry name" value="Fam133"/>
</dbReference>
<proteinExistence type="inferred from homology"/>
<reference evidence="3" key="1">
    <citation type="submission" date="2022-12" db="EMBL/GenBank/DDBJ databases">
        <authorList>
            <person name="Webb A."/>
        </authorList>
    </citation>
    <scope>NUCLEOTIDE SEQUENCE</scope>
    <source>
        <strain evidence="3">Hp1</strain>
    </source>
</reference>
<dbReference type="EMBL" id="CANTFL010001217">
    <property type="protein sequence ID" value="CAI5734346.1"/>
    <property type="molecule type" value="Genomic_DNA"/>
</dbReference>
<gene>
    <name evidence="3" type="ORF">HBR001_LOCUS6129</name>
</gene>
<sequence>MSDTIALYRRILSLLTPQELHRGSNCVLCDELSALQCSVDTVMATFIKVGEVRDAVNQLNQGKPSTGYDASLMDTMDRTIRLQKELGIRLEKVAAGMKVMEVLSSKEDEDEEEGSNRDESRDTRKRKAVDKIDANGKTEIKEEVSAPEDEETTRKKKKKRADSHENDKIQNGAEAKRSADAKKQSKDFSLAHDALNAILKVKTVNKRMHMKSESKWALALSYTKRVLEHQSIRDTHDTDKEAAAEAARALEAAAEVYKKLEWTTEGATEARSALAVLTDACIKNKMLTVVFHRARAQLESVISSIPAYLTQAPYDTESTIAHIPPERWLKDYYKLVNSVRARSPQAKAKQVIEALIAIQKSDGREYVNFANSITAYSMKLSGEQTQAECQRLGTDILALLNEKTESSKLTTNARAQPRISGTMEKMQGRLLSAMSRVKSWQGGYFSMSQLDGVIRLINDVVSYKVREWNSYTEQLLRKCLKDVTSSIRTIQPTRDRERYLKKITKWETMLDTP</sequence>
<accession>A0AAV0UGI5</accession>
<dbReference type="PANTHER" id="PTHR31911">
    <property type="entry name" value="PROTEIN FAM133"/>
    <property type="match status" value="1"/>
</dbReference>
<evidence type="ECO:0000313" key="3">
    <source>
        <dbReference type="EMBL" id="CAI5734346.1"/>
    </source>
</evidence>
<comment type="caution">
    <text evidence="3">The sequence shown here is derived from an EMBL/GenBank/DDBJ whole genome shotgun (WGS) entry which is preliminary data.</text>
</comment>
<feature type="compositionally biased region" description="Basic and acidic residues" evidence="2">
    <location>
        <begin position="162"/>
        <end position="185"/>
    </location>
</feature>